<dbReference type="HOGENOM" id="CLU_2442499_0_0_1"/>
<reference evidence="2 3" key="1">
    <citation type="submission" date="2014-04" db="EMBL/GenBank/DDBJ databases">
        <authorList>
            <consortium name="DOE Joint Genome Institute"/>
            <person name="Kuo A."/>
            <person name="Girlanda M."/>
            <person name="Perotto S."/>
            <person name="Kohler A."/>
            <person name="Nagy L.G."/>
            <person name="Floudas D."/>
            <person name="Copeland A."/>
            <person name="Barry K.W."/>
            <person name="Cichocki N."/>
            <person name="Veneault-Fourrey C."/>
            <person name="LaButti K."/>
            <person name="Lindquist E.A."/>
            <person name="Lipzen A."/>
            <person name="Lundell T."/>
            <person name="Morin E."/>
            <person name="Murat C."/>
            <person name="Sun H."/>
            <person name="Tunlid A."/>
            <person name="Henrissat B."/>
            <person name="Grigoriev I.V."/>
            <person name="Hibbett D.S."/>
            <person name="Martin F."/>
            <person name="Nordberg H.P."/>
            <person name="Cantor M.N."/>
            <person name="Hua S.X."/>
        </authorList>
    </citation>
    <scope>NUCLEOTIDE SEQUENCE [LARGE SCALE GENOMIC DNA]</scope>
    <source>
        <strain evidence="2 3">MUT 4182</strain>
    </source>
</reference>
<feature type="region of interest" description="Disordered" evidence="1">
    <location>
        <begin position="1"/>
        <end position="34"/>
    </location>
</feature>
<protein>
    <submittedName>
        <fullName evidence="2">Uncharacterized protein</fullName>
    </submittedName>
</protein>
<reference evidence="3" key="2">
    <citation type="submission" date="2015-01" db="EMBL/GenBank/DDBJ databases">
        <title>Evolutionary Origins and Diversification of the Mycorrhizal Mutualists.</title>
        <authorList>
            <consortium name="DOE Joint Genome Institute"/>
            <consortium name="Mycorrhizal Genomics Consortium"/>
            <person name="Kohler A."/>
            <person name="Kuo A."/>
            <person name="Nagy L.G."/>
            <person name="Floudas D."/>
            <person name="Copeland A."/>
            <person name="Barry K.W."/>
            <person name="Cichocki N."/>
            <person name="Veneault-Fourrey C."/>
            <person name="LaButti K."/>
            <person name="Lindquist E.A."/>
            <person name="Lipzen A."/>
            <person name="Lundell T."/>
            <person name="Morin E."/>
            <person name="Murat C."/>
            <person name="Riley R."/>
            <person name="Ohm R."/>
            <person name="Sun H."/>
            <person name="Tunlid A."/>
            <person name="Henrissat B."/>
            <person name="Grigoriev I.V."/>
            <person name="Hibbett D.S."/>
            <person name="Martin F."/>
        </authorList>
    </citation>
    <scope>NUCLEOTIDE SEQUENCE [LARGE SCALE GENOMIC DNA]</scope>
    <source>
        <strain evidence="3">MUT 4182</strain>
    </source>
</reference>
<feature type="compositionally biased region" description="Pro residues" evidence="1">
    <location>
        <begin position="18"/>
        <end position="30"/>
    </location>
</feature>
<keyword evidence="3" id="KW-1185">Reference proteome</keyword>
<dbReference type="AlphaFoldDB" id="A0A0C3Q0K6"/>
<gene>
    <name evidence="2" type="ORF">M407DRAFT_34495</name>
</gene>
<accession>A0A0C3Q0K6</accession>
<evidence type="ECO:0000313" key="3">
    <source>
        <dbReference type="Proteomes" id="UP000054248"/>
    </source>
</evidence>
<organism evidence="2 3">
    <name type="scientific">Tulasnella calospora MUT 4182</name>
    <dbReference type="NCBI Taxonomy" id="1051891"/>
    <lineage>
        <taxon>Eukaryota</taxon>
        <taxon>Fungi</taxon>
        <taxon>Dikarya</taxon>
        <taxon>Basidiomycota</taxon>
        <taxon>Agaricomycotina</taxon>
        <taxon>Agaricomycetes</taxon>
        <taxon>Cantharellales</taxon>
        <taxon>Tulasnellaceae</taxon>
        <taxon>Tulasnella</taxon>
    </lineage>
</organism>
<dbReference type="Proteomes" id="UP000054248">
    <property type="component" value="Unassembled WGS sequence"/>
</dbReference>
<name>A0A0C3Q0K6_9AGAM</name>
<evidence type="ECO:0000313" key="2">
    <source>
        <dbReference type="EMBL" id="KIO15891.1"/>
    </source>
</evidence>
<sequence length="90" mass="9952">MSNIEWGGHEDCAQTRRGPPPGTSPLPPNHPASLVGQHLVETGLRNWSIVLDLQQRCGTSTAHVKDAAQRLKKYFSTREKLVLMHAARLS</sequence>
<dbReference type="EMBL" id="KN823766">
    <property type="protein sequence ID" value="KIO15891.1"/>
    <property type="molecule type" value="Genomic_DNA"/>
</dbReference>
<dbReference type="OrthoDB" id="10519069at2759"/>
<evidence type="ECO:0000256" key="1">
    <source>
        <dbReference type="SAM" id="MobiDB-lite"/>
    </source>
</evidence>
<proteinExistence type="predicted"/>